<organism evidence="1 2">
    <name type="scientific">Durusdinium trenchii</name>
    <dbReference type="NCBI Taxonomy" id="1381693"/>
    <lineage>
        <taxon>Eukaryota</taxon>
        <taxon>Sar</taxon>
        <taxon>Alveolata</taxon>
        <taxon>Dinophyceae</taxon>
        <taxon>Suessiales</taxon>
        <taxon>Symbiodiniaceae</taxon>
        <taxon>Durusdinium</taxon>
    </lineage>
</organism>
<dbReference type="InterPro" id="IPR043502">
    <property type="entry name" value="DNA/RNA_pol_sf"/>
</dbReference>
<evidence type="ECO:0000313" key="1">
    <source>
        <dbReference type="EMBL" id="CAK9042680.1"/>
    </source>
</evidence>
<name>A0ABP0LX64_9DINO</name>
<proteinExistence type="predicted"/>
<dbReference type="PANTHER" id="PTHR33050">
    <property type="entry name" value="REVERSE TRANSCRIPTASE DOMAIN-CONTAINING PROTEIN"/>
    <property type="match status" value="1"/>
</dbReference>
<comment type="caution">
    <text evidence="1">The sequence shown here is derived from an EMBL/GenBank/DDBJ whole genome shotgun (WGS) entry which is preliminary data.</text>
</comment>
<protein>
    <submittedName>
        <fullName evidence="1">Uncharacterized protein</fullName>
    </submittedName>
</protein>
<dbReference type="Gene3D" id="3.10.10.10">
    <property type="entry name" value="HIV Type 1 Reverse Transcriptase, subunit A, domain 1"/>
    <property type="match status" value="1"/>
</dbReference>
<gene>
    <name evidence="1" type="ORF">SCF082_LOCUS24532</name>
</gene>
<sequence>MANALALSDDLEIAMAKQLELTEEQMANYRMSWCRKWFKRASQLAEQETADRLKRPEHVRQNTEAKRLLLTEEILQDISYEDMGVLDILRHGSTLVGDVHKCSLFKAQYKPCMATVEQLVAGSAKRNQAIVKMAASCGELELDQKLLEETRLELSKGWAEGPFELSQLEQGSVISRRFPLRQGSKIRMIDDYSVSGVNECTSTHHKIDLHMVDTFAALMKELFRRCEHFGSHSEFLAKTYDLKSAYRQVPIRGERLKFAYFCIYNHELDKSEIYRMKTLPFGATHSVYNFLRLARSLHSIACRGLFLLKSNFYDDFILVSKEANQKSAQHGMEMIFLLTGWEFARDGKKATDFARICHALGVEFDLSLARDRILSIGNTEARKQELIEHIDRMLVNGCMSKHESLVLRGRLGFADSFVHGRLGKMFLNRIVEHAYGTEARIGKPLESALTWMRHRLLTCKPKRIDSTDLQQFFVYTDAAFEPETSTGGLGAVLVSEAGICIARFGIFLDSNLCEVFGSSRKDTIIYELELLSAVFALRFWKNFAFGNLTVHFGDNDAVRFALIKGSAQGEIGNALIYLQLELESELGSHLW</sequence>
<dbReference type="EMBL" id="CAXAMM010018102">
    <property type="protein sequence ID" value="CAK9042680.1"/>
    <property type="molecule type" value="Genomic_DNA"/>
</dbReference>
<keyword evidence="2" id="KW-1185">Reference proteome</keyword>
<dbReference type="InterPro" id="IPR052055">
    <property type="entry name" value="Hepadnavirus_pol/RT"/>
</dbReference>
<dbReference type="SUPFAM" id="SSF56672">
    <property type="entry name" value="DNA/RNA polymerases"/>
    <property type="match status" value="1"/>
</dbReference>
<dbReference type="InterPro" id="IPR043128">
    <property type="entry name" value="Rev_trsase/Diguanyl_cyclase"/>
</dbReference>
<reference evidence="1 2" key="1">
    <citation type="submission" date="2024-02" db="EMBL/GenBank/DDBJ databases">
        <authorList>
            <person name="Chen Y."/>
            <person name="Shah S."/>
            <person name="Dougan E. K."/>
            <person name="Thang M."/>
            <person name="Chan C."/>
        </authorList>
    </citation>
    <scope>NUCLEOTIDE SEQUENCE [LARGE SCALE GENOMIC DNA]</scope>
</reference>
<dbReference type="Proteomes" id="UP001642464">
    <property type="component" value="Unassembled WGS sequence"/>
</dbReference>
<dbReference type="Gene3D" id="3.30.70.270">
    <property type="match status" value="1"/>
</dbReference>
<dbReference type="PANTHER" id="PTHR33050:SF7">
    <property type="entry name" value="RIBONUCLEASE H"/>
    <property type="match status" value="1"/>
</dbReference>
<accession>A0ABP0LX64</accession>
<evidence type="ECO:0000313" key="2">
    <source>
        <dbReference type="Proteomes" id="UP001642464"/>
    </source>
</evidence>